<proteinExistence type="predicted"/>
<organism evidence="1 2">
    <name type="scientific">Parapedobacter pyrenivorans</name>
    <dbReference type="NCBI Taxonomy" id="1305674"/>
    <lineage>
        <taxon>Bacteria</taxon>
        <taxon>Pseudomonadati</taxon>
        <taxon>Bacteroidota</taxon>
        <taxon>Sphingobacteriia</taxon>
        <taxon>Sphingobacteriales</taxon>
        <taxon>Sphingobacteriaceae</taxon>
        <taxon>Parapedobacter</taxon>
    </lineage>
</organism>
<dbReference type="RefSeq" id="WP_188507250.1">
    <property type="nucleotide sequence ID" value="NZ_BMER01000004.1"/>
</dbReference>
<dbReference type="Gene3D" id="1.20.120.330">
    <property type="entry name" value="Nucleotidyltransferases domain 2"/>
    <property type="match status" value="1"/>
</dbReference>
<reference evidence="1" key="1">
    <citation type="journal article" date="2014" name="Int. J. Syst. Evol. Microbiol.">
        <title>Complete genome sequence of Corynebacterium casei LMG S-19264T (=DSM 44701T), isolated from a smear-ripened cheese.</title>
        <authorList>
            <consortium name="US DOE Joint Genome Institute (JGI-PGF)"/>
            <person name="Walter F."/>
            <person name="Albersmeier A."/>
            <person name="Kalinowski J."/>
            <person name="Ruckert C."/>
        </authorList>
    </citation>
    <scope>NUCLEOTIDE SEQUENCE</scope>
    <source>
        <strain evidence="1">CGMCC 1.12195</strain>
    </source>
</reference>
<evidence type="ECO:0000313" key="2">
    <source>
        <dbReference type="Proteomes" id="UP000660862"/>
    </source>
</evidence>
<dbReference type="InterPro" id="IPR043519">
    <property type="entry name" value="NT_sf"/>
</dbReference>
<evidence type="ECO:0000313" key="1">
    <source>
        <dbReference type="EMBL" id="GGG95680.1"/>
    </source>
</evidence>
<dbReference type="Pfam" id="PF04439">
    <property type="entry name" value="Adenyl_transf"/>
    <property type="match status" value="1"/>
</dbReference>
<accession>A0A917HXF2</accession>
<sequence length="290" mass="34224">MQIITEKLKTIIDWAENNKDISAVLLTSSFVNPLATVDEFSDLDIELVFLDNANYVSNHNWTYHFGNPIAMVEEDASCFDYKYAMKMVLYDDYGKVDFKLYSKSIFLEEVNGNELPEDWDIGYKVLIDKEGITQNLKKPTYQVSIIKKPTAQKFKQILNDFWWDTTYVAKCLVREELFYAKFMSENNIRTDYLIPLIEWHIASQHHWNITTNKYGRLFRKYLTPVMWEKVEQTFSGKAINENWNALFAMADLVTEIGTELSEKLGYKYPKELETAIRKYLIEMRAVKRRQ</sequence>
<dbReference type="NCBIfam" id="NF033387">
    <property type="entry name" value="ANT_6_aadS"/>
    <property type="match status" value="1"/>
</dbReference>
<dbReference type="InterPro" id="IPR007530">
    <property type="entry name" value="Aminoglycoside_adenylylTfrase"/>
</dbReference>
<comment type="caution">
    <text evidence="1">The sequence shown here is derived from an EMBL/GenBank/DDBJ whole genome shotgun (WGS) entry which is preliminary data.</text>
</comment>
<protein>
    <submittedName>
        <fullName evidence="1">Aminoglycoside 6-adenylyltransferase</fullName>
    </submittedName>
</protein>
<reference evidence="1" key="2">
    <citation type="submission" date="2020-09" db="EMBL/GenBank/DDBJ databases">
        <authorList>
            <person name="Sun Q."/>
            <person name="Zhou Y."/>
        </authorList>
    </citation>
    <scope>NUCLEOTIDE SEQUENCE</scope>
    <source>
        <strain evidence="1">CGMCC 1.12195</strain>
    </source>
</reference>
<keyword evidence="2" id="KW-1185">Reference proteome</keyword>
<dbReference type="Proteomes" id="UP000660862">
    <property type="component" value="Unassembled WGS sequence"/>
</dbReference>
<dbReference type="Gene3D" id="3.30.460.10">
    <property type="entry name" value="Beta Polymerase, domain 2"/>
    <property type="match status" value="1"/>
</dbReference>
<dbReference type="AlphaFoldDB" id="A0A917HXF2"/>
<name>A0A917HXF2_9SPHI</name>
<gene>
    <name evidence="1" type="ORF">GCM10007415_33610</name>
</gene>
<dbReference type="SUPFAM" id="SSF81631">
    <property type="entry name" value="PAP/OAS1 substrate-binding domain"/>
    <property type="match status" value="1"/>
</dbReference>
<dbReference type="EMBL" id="BMER01000004">
    <property type="protein sequence ID" value="GGG95680.1"/>
    <property type="molecule type" value="Genomic_DNA"/>
</dbReference>
<dbReference type="SUPFAM" id="SSF81301">
    <property type="entry name" value="Nucleotidyltransferase"/>
    <property type="match status" value="1"/>
</dbReference>